<keyword evidence="5 7" id="KW-0496">Mitochondrion</keyword>
<proteinExistence type="inferred from homology"/>
<protein>
    <recommendedName>
        <fullName evidence="7">MICOS complex subunit MIC60</fullName>
    </recommendedName>
    <alternativeName>
        <fullName evidence="7">Mitofilin</fullName>
    </alternativeName>
</protein>
<keyword evidence="10" id="KW-1185">Reference proteome</keyword>
<comment type="subcellular location">
    <subcellularLocation>
        <location evidence="7">Mitochondrion inner membrane</location>
        <topology evidence="7">Single-pass membrane protein</topology>
    </subcellularLocation>
</comment>
<dbReference type="OrthoDB" id="10261039at2759"/>
<evidence type="ECO:0000313" key="10">
    <source>
        <dbReference type="Proteomes" id="UP000494165"/>
    </source>
</evidence>
<accession>A0A8S1D2F2</accession>
<dbReference type="PANTHER" id="PTHR15415:SF7">
    <property type="entry name" value="MICOS COMPLEX SUBUNIT MIC60"/>
    <property type="match status" value="1"/>
</dbReference>
<keyword evidence="8" id="KW-0175">Coiled coil</keyword>
<keyword evidence="2 7" id="KW-0812">Transmembrane</keyword>
<keyword evidence="3 7" id="KW-0999">Mitochondrion inner membrane</keyword>
<reference evidence="9 10" key="1">
    <citation type="submission" date="2020-04" db="EMBL/GenBank/DDBJ databases">
        <authorList>
            <person name="Alioto T."/>
            <person name="Alioto T."/>
            <person name="Gomez Garrido J."/>
        </authorList>
    </citation>
    <scope>NUCLEOTIDE SEQUENCE [LARGE SCALE GENOMIC DNA]</scope>
</reference>
<comment type="function">
    <text evidence="7">Component of the MICOS complex, a large protein complex of the mitochondrial inner membrane that plays crucial roles in the maintenance of crista junctions, inner membrane architecture, and formation of contact sites to the outer membrane.</text>
</comment>
<dbReference type="AlphaFoldDB" id="A0A8S1D2F2"/>
<sequence length="460" mass="52296">MFRLMSFPSFRMKTPWLACKGKLFASSQKTPSLVVISGGVLLASALHPTQRCVPDSDILKLRAVADKREAIEAYEKLKKEMRINSEFGKTADWDQLIFVVKAAIEAKRLREELIAAKQFEEDQLRQAVEADEALKAEAEKLFGERERVIRAQCQKEFHEQVRQETELARNRLNEISKELKTELEAQLNDQIDIQNKVMVKNMVSKFRDLRSQSEEMVNLVTNVLTTKQNDFKNQDRFVKENKELVELREQCMAVEAALKIDKNTAPNWNEQTCQISELAECTRKVFNEGSDALGEAVLHSIPSLAIKRGVLTEIGLRTRFEQVEKVAHKLAMLKEEGPHPGTAYVASYIRSALIVGNKLCTRDLTSDFVPEDLDNADLLFRASACVKNNDFVNAVKFMERLRGAPTKAVAGWLSEAHNFLKVKHAINILKNYCTLKINRCCYNSPTLVIDGKATNESWFK</sequence>
<dbReference type="Proteomes" id="UP000494165">
    <property type="component" value="Unassembled WGS sequence"/>
</dbReference>
<dbReference type="GO" id="GO:0061617">
    <property type="term" value="C:MICOS complex"/>
    <property type="evidence" value="ECO:0007669"/>
    <property type="project" value="TreeGrafter"/>
</dbReference>
<organism evidence="9 10">
    <name type="scientific">Cloeon dipterum</name>
    <dbReference type="NCBI Taxonomy" id="197152"/>
    <lineage>
        <taxon>Eukaryota</taxon>
        <taxon>Metazoa</taxon>
        <taxon>Ecdysozoa</taxon>
        <taxon>Arthropoda</taxon>
        <taxon>Hexapoda</taxon>
        <taxon>Insecta</taxon>
        <taxon>Pterygota</taxon>
        <taxon>Palaeoptera</taxon>
        <taxon>Ephemeroptera</taxon>
        <taxon>Pisciforma</taxon>
        <taxon>Baetidae</taxon>
        <taxon>Cloeon</taxon>
    </lineage>
</organism>
<dbReference type="GO" id="GO:0042407">
    <property type="term" value="P:cristae formation"/>
    <property type="evidence" value="ECO:0007669"/>
    <property type="project" value="TreeGrafter"/>
</dbReference>
<evidence type="ECO:0000256" key="5">
    <source>
        <dbReference type="ARBA" id="ARBA00023128"/>
    </source>
</evidence>
<gene>
    <name evidence="9" type="ORF">CLODIP_2_CD05997</name>
</gene>
<dbReference type="InterPro" id="IPR019133">
    <property type="entry name" value="MIC60"/>
</dbReference>
<keyword evidence="6" id="KW-0472">Membrane</keyword>
<dbReference type="EMBL" id="CADEPI010000096">
    <property type="protein sequence ID" value="CAB3374317.1"/>
    <property type="molecule type" value="Genomic_DNA"/>
</dbReference>
<evidence type="ECO:0000256" key="3">
    <source>
        <dbReference type="ARBA" id="ARBA00022792"/>
    </source>
</evidence>
<evidence type="ECO:0000256" key="7">
    <source>
        <dbReference type="RuleBase" id="RU363000"/>
    </source>
</evidence>
<comment type="subunit">
    <text evidence="7">Component of the mitochondrial contact site and cristae organizing system (MICOS) complex.</text>
</comment>
<dbReference type="Pfam" id="PF09731">
    <property type="entry name" value="Mitofilin"/>
    <property type="match status" value="1"/>
</dbReference>
<dbReference type="PANTHER" id="PTHR15415">
    <property type="entry name" value="MITOFILIN"/>
    <property type="match status" value="1"/>
</dbReference>
<comment type="similarity">
    <text evidence="1 7">Belongs to the MICOS complex subunit Mic60 family.</text>
</comment>
<evidence type="ECO:0000256" key="4">
    <source>
        <dbReference type="ARBA" id="ARBA00022989"/>
    </source>
</evidence>
<evidence type="ECO:0000256" key="1">
    <source>
        <dbReference type="ARBA" id="ARBA00010877"/>
    </source>
</evidence>
<evidence type="ECO:0000256" key="2">
    <source>
        <dbReference type="ARBA" id="ARBA00022692"/>
    </source>
</evidence>
<evidence type="ECO:0000256" key="8">
    <source>
        <dbReference type="SAM" id="Coils"/>
    </source>
</evidence>
<name>A0A8S1D2F2_9INSE</name>
<evidence type="ECO:0000256" key="6">
    <source>
        <dbReference type="ARBA" id="ARBA00023136"/>
    </source>
</evidence>
<keyword evidence="4" id="KW-1133">Transmembrane helix</keyword>
<evidence type="ECO:0000313" key="9">
    <source>
        <dbReference type="EMBL" id="CAB3374317.1"/>
    </source>
</evidence>
<comment type="caution">
    <text evidence="9">The sequence shown here is derived from an EMBL/GenBank/DDBJ whole genome shotgun (WGS) entry which is preliminary data.</text>
</comment>
<feature type="coiled-coil region" evidence="8">
    <location>
        <begin position="110"/>
        <end position="189"/>
    </location>
</feature>